<gene>
    <name evidence="2" type="ordered locus">SELR_pSRC400540</name>
</gene>
<keyword evidence="2" id="KW-0614">Plasmid</keyword>
<sequence length="49" mass="5173">MRAQPSAVSVPILLNDTPAEGDPPCSECPDAEMCERYLEQFGCGLCGGN</sequence>
<dbReference type="AlphaFoldDB" id="I0GVB8"/>
<feature type="region of interest" description="Disordered" evidence="1">
    <location>
        <begin position="1"/>
        <end position="23"/>
    </location>
</feature>
<evidence type="ECO:0000256" key="1">
    <source>
        <dbReference type="SAM" id="MobiDB-lite"/>
    </source>
</evidence>
<accession>I0GVB8</accession>
<proteinExistence type="predicted"/>
<geneLocation type="plasmid" evidence="2 3">
    <name>pSRC4</name>
</geneLocation>
<dbReference type="HOGENOM" id="CLU_3140582_0_0_9"/>
<dbReference type="KEGG" id="sri:SELR_pSRC400540"/>
<dbReference type="PATRIC" id="fig|927704.6.peg.3468"/>
<dbReference type="EMBL" id="AP012294">
    <property type="protein sequence ID" value="BAL84705.1"/>
    <property type="molecule type" value="Genomic_DNA"/>
</dbReference>
<protein>
    <submittedName>
        <fullName evidence="2">Uncharacterized protein</fullName>
    </submittedName>
</protein>
<evidence type="ECO:0000313" key="2">
    <source>
        <dbReference type="EMBL" id="BAL84705.1"/>
    </source>
</evidence>
<organism evidence="2 3">
    <name type="scientific">Selenomonas ruminantium subsp. lactilytica (strain NBRC 103574 / TAM6421)</name>
    <dbReference type="NCBI Taxonomy" id="927704"/>
    <lineage>
        <taxon>Bacteria</taxon>
        <taxon>Bacillati</taxon>
        <taxon>Bacillota</taxon>
        <taxon>Negativicutes</taxon>
        <taxon>Selenomonadales</taxon>
        <taxon>Selenomonadaceae</taxon>
        <taxon>Selenomonas</taxon>
    </lineage>
</organism>
<reference evidence="2 3" key="1">
    <citation type="submission" date="2011-10" db="EMBL/GenBank/DDBJ databases">
        <title>Whole genome sequence of Selenomonas ruminantium subsp. lactilytica TAM6421.</title>
        <authorList>
            <person name="Oguchi A."/>
            <person name="Ankai A."/>
            <person name="Kaneko J."/>
            <person name="Yamada-Narita S."/>
            <person name="Fukui S."/>
            <person name="Takahashi M."/>
            <person name="Onodera T."/>
            <person name="Kojima S."/>
            <person name="Fushimi T."/>
            <person name="Abe N."/>
            <person name="Kamio Y."/>
            <person name="Yamazaki S."/>
            <person name="Fujita N."/>
        </authorList>
    </citation>
    <scope>NUCLEOTIDE SEQUENCE [LARGE SCALE GENOMIC DNA]</scope>
    <source>
        <strain evidence="3">NBRC 103574 / TAM6421</strain>
        <plasmid evidence="2 3">pSRC4</plasmid>
    </source>
</reference>
<evidence type="ECO:0000313" key="3">
    <source>
        <dbReference type="Proteomes" id="UP000007887"/>
    </source>
</evidence>
<name>I0GVB8_SELRL</name>
<dbReference type="Proteomes" id="UP000007887">
    <property type="component" value="Plasmid pSRC4"/>
</dbReference>